<dbReference type="PANTHER" id="PTHR44858">
    <property type="entry name" value="TETRATRICOPEPTIDE REPEAT PROTEIN 6"/>
    <property type="match status" value="1"/>
</dbReference>
<feature type="coiled-coil region" evidence="4">
    <location>
        <begin position="215"/>
        <end position="273"/>
    </location>
</feature>
<protein>
    <recommendedName>
        <fullName evidence="8">SAP domain-containing protein</fullName>
    </recommendedName>
</protein>
<sequence length="703" mass="78486">MKSGTTLKIMKTLSLSELKDALTAQGVSTATESLRGEARRDELAKRLHQARVASGQVAGSGDGNEVEAATQGLGQLSLSELRSALELRQISTQTPGLKGEARRHALNQRLMNAYSNLHTQRGRINTDVADEAGSGRVGSSDKEVDETKSEASSSVYSTTTDFIFYDSLSTKRGADPELQPTANALTPQLSFTKLKRGTREAQIDTEGTESSDNSVEHLQRELFELRTKLHTARQEQQRLVDHSLQKAGIQPSLSEISTKLQALERERRRLQGSYFGHELVKCEVLSSANNILDSQFLELLQEDALVLIEKHQDTLKRLAERTKEAMAVAKFQAVEIETGMCTSARQEEHNLLEQIGLIESSLSSTAALSPKCRENSSDSDTPILAHCRSTPHGLRHALWDQMDVGERRQLHVQLRSAASFHIRRDRVPLENISTTARAPTPADKLGMKALFMEKAKRNVDEILEVYKKALKLDDNHAENLGSYALFLCTSCGQSDDATNYFQRAIAADPTNAKNLANYANFLMRERKEYAKSEELYKRALKIAPKDVNIMGGYADLLAAKTCGGRENLLQARRVLKKALAVSPLHTNNQLRLALVLVDLKENEFAERCFEQLLAVTKQQRGDEQDVNNRSHAGNLAYIYEKYAHFLHQGGHWARAKRMYDEALALDPQRPSLLRNLYVAAILILSGIESCYLTHFSRLSFRQM</sequence>
<feature type="region of interest" description="Disordered" evidence="5">
    <location>
        <begin position="195"/>
        <end position="215"/>
    </location>
</feature>
<evidence type="ECO:0000313" key="7">
    <source>
        <dbReference type="Proteomes" id="UP000709295"/>
    </source>
</evidence>
<reference evidence="6" key="1">
    <citation type="submission" date="2021-01" db="EMBL/GenBank/DDBJ databases">
        <title>Phytophthora aleatoria, a newly-described species from Pinus radiata is distinct from Phytophthora cactorum isolates based on comparative genomics.</title>
        <authorList>
            <person name="Mcdougal R."/>
            <person name="Panda P."/>
            <person name="Williams N."/>
            <person name="Studholme D.J."/>
        </authorList>
    </citation>
    <scope>NUCLEOTIDE SEQUENCE</scope>
    <source>
        <strain evidence="6">NZFS 4037</strain>
    </source>
</reference>
<dbReference type="PANTHER" id="PTHR44858:SF1">
    <property type="entry name" value="UDP-N-ACETYLGLUCOSAMINE--PEPTIDE N-ACETYLGLUCOSAMINYLTRANSFERASE SPINDLY-RELATED"/>
    <property type="match status" value="1"/>
</dbReference>
<accession>A0A8J5INC1</accession>
<name>A0A8J5INC1_9STRA</name>
<evidence type="ECO:0000256" key="3">
    <source>
        <dbReference type="PROSITE-ProRule" id="PRU00339"/>
    </source>
</evidence>
<organism evidence="6 7">
    <name type="scientific">Phytophthora aleatoria</name>
    <dbReference type="NCBI Taxonomy" id="2496075"/>
    <lineage>
        <taxon>Eukaryota</taxon>
        <taxon>Sar</taxon>
        <taxon>Stramenopiles</taxon>
        <taxon>Oomycota</taxon>
        <taxon>Peronosporomycetes</taxon>
        <taxon>Peronosporales</taxon>
        <taxon>Peronosporaceae</taxon>
        <taxon>Phytophthora</taxon>
    </lineage>
</organism>
<keyword evidence="2 3" id="KW-0802">TPR repeat</keyword>
<keyword evidence="7" id="KW-1185">Reference proteome</keyword>
<evidence type="ECO:0000256" key="4">
    <source>
        <dbReference type="SAM" id="Coils"/>
    </source>
</evidence>
<evidence type="ECO:0008006" key="8">
    <source>
        <dbReference type="Google" id="ProtNLM"/>
    </source>
</evidence>
<dbReference type="PROSITE" id="PS50005">
    <property type="entry name" value="TPR"/>
    <property type="match status" value="1"/>
</dbReference>
<feature type="compositionally biased region" description="Basic and acidic residues" evidence="5">
    <location>
        <begin position="139"/>
        <end position="149"/>
    </location>
</feature>
<evidence type="ECO:0000256" key="5">
    <source>
        <dbReference type="SAM" id="MobiDB-lite"/>
    </source>
</evidence>
<dbReference type="InterPro" id="IPR019734">
    <property type="entry name" value="TPR_rpt"/>
</dbReference>
<proteinExistence type="predicted"/>
<evidence type="ECO:0000256" key="2">
    <source>
        <dbReference type="ARBA" id="ARBA00022803"/>
    </source>
</evidence>
<dbReference type="Proteomes" id="UP000709295">
    <property type="component" value="Unassembled WGS sequence"/>
</dbReference>
<dbReference type="EMBL" id="JAENGY010000922">
    <property type="protein sequence ID" value="KAG6954728.1"/>
    <property type="molecule type" value="Genomic_DNA"/>
</dbReference>
<keyword evidence="4" id="KW-0175">Coiled coil</keyword>
<comment type="caution">
    <text evidence="6">The sequence shown here is derived from an EMBL/GenBank/DDBJ whole genome shotgun (WGS) entry which is preliminary data.</text>
</comment>
<keyword evidence="1" id="KW-0677">Repeat</keyword>
<feature type="repeat" description="TPR" evidence="3">
    <location>
        <begin position="636"/>
        <end position="669"/>
    </location>
</feature>
<feature type="region of interest" description="Disordered" evidence="5">
    <location>
        <begin position="126"/>
        <end position="152"/>
    </location>
</feature>
<evidence type="ECO:0000313" key="6">
    <source>
        <dbReference type="EMBL" id="KAG6954728.1"/>
    </source>
</evidence>
<gene>
    <name evidence="6" type="ORF">JG688_00012211</name>
</gene>
<dbReference type="InterPro" id="IPR050498">
    <property type="entry name" value="Ycf3"/>
</dbReference>
<dbReference type="AlphaFoldDB" id="A0A8J5INC1"/>
<evidence type="ECO:0000256" key="1">
    <source>
        <dbReference type="ARBA" id="ARBA00022737"/>
    </source>
</evidence>